<reference evidence="2" key="1">
    <citation type="journal article" date="2022" name="Mol. Ecol. Resour.">
        <title>The genomes of chicory, endive, great burdock and yacon provide insights into Asteraceae palaeo-polyploidization history and plant inulin production.</title>
        <authorList>
            <person name="Fan W."/>
            <person name="Wang S."/>
            <person name="Wang H."/>
            <person name="Wang A."/>
            <person name="Jiang F."/>
            <person name="Liu H."/>
            <person name="Zhao H."/>
            <person name="Xu D."/>
            <person name="Zhang Y."/>
        </authorList>
    </citation>
    <scope>NUCLEOTIDE SEQUENCE [LARGE SCALE GENOMIC DNA]</scope>
    <source>
        <strain evidence="2">cv. Yunnan</strain>
    </source>
</reference>
<comment type="caution">
    <text evidence="1">The sequence shown here is derived from an EMBL/GenBank/DDBJ whole genome shotgun (WGS) entry which is preliminary data.</text>
</comment>
<organism evidence="1 2">
    <name type="scientific">Smallanthus sonchifolius</name>
    <dbReference type="NCBI Taxonomy" id="185202"/>
    <lineage>
        <taxon>Eukaryota</taxon>
        <taxon>Viridiplantae</taxon>
        <taxon>Streptophyta</taxon>
        <taxon>Embryophyta</taxon>
        <taxon>Tracheophyta</taxon>
        <taxon>Spermatophyta</taxon>
        <taxon>Magnoliopsida</taxon>
        <taxon>eudicotyledons</taxon>
        <taxon>Gunneridae</taxon>
        <taxon>Pentapetalae</taxon>
        <taxon>asterids</taxon>
        <taxon>campanulids</taxon>
        <taxon>Asterales</taxon>
        <taxon>Asteraceae</taxon>
        <taxon>Asteroideae</taxon>
        <taxon>Heliantheae alliance</taxon>
        <taxon>Millerieae</taxon>
        <taxon>Smallanthus</taxon>
    </lineage>
</organism>
<evidence type="ECO:0000313" key="1">
    <source>
        <dbReference type="EMBL" id="KAI3687164.1"/>
    </source>
</evidence>
<reference evidence="1 2" key="2">
    <citation type="journal article" date="2022" name="Mol. Ecol. Resour.">
        <title>The genomes of chicory, endive, great burdock and yacon provide insights into Asteraceae paleo-polyploidization history and plant inulin production.</title>
        <authorList>
            <person name="Fan W."/>
            <person name="Wang S."/>
            <person name="Wang H."/>
            <person name="Wang A."/>
            <person name="Jiang F."/>
            <person name="Liu H."/>
            <person name="Zhao H."/>
            <person name="Xu D."/>
            <person name="Zhang Y."/>
        </authorList>
    </citation>
    <scope>NUCLEOTIDE SEQUENCE [LARGE SCALE GENOMIC DNA]</scope>
    <source>
        <strain evidence="2">cv. Yunnan</strain>
        <tissue evidence="1">Leaves</tissue>
    </source>
</reference>
<proteinExistence type="predicted"/>
<evidence type="ECO:0000313" key="2">
    <source>
        <dbReference type="Proteomes" id="UP001056120"/>
    </source>
</evidence>
<accession>A0ACB8YN41</accession>
<dbReference type="EMBL" id="CM042044">
    <property type="protein sequence ID" value="KAI3687164.1"/>
    <property type="molecule type" value="Genomic_DNA"/>
</dbReference>
<sequence>MAFSIFNKQLILTPMMMFITFYGFRLGKAQTGIAGTGTGYIPQPGSGAGGSFGDGLGGGLGGIGGGVIAKALVCLNDKIYSDCEESYRLTETGDLHVPPDYTDQYCGGPCLKETDLVLNCINAMVHAEVTSMWRNTFKQMEAIHTSFHTIFCFGFCLLFLFQKDTIVQIAPQPVPPPMPQPPNLPCIDLLQGRREDYVKAGIPLYEAAIKGDWKAAKPILDKQPNLIRFAITENYETLLHIEHQQKAPRLWKNFLAAAAGNVKTAMGMVKKNPHLIDIPGNGKIMPLNMAALFGKPEMVRYLYYNSKKMTGDFWDAENQGWVLQRCVEAEIFDVALRIVNDRPELTVKKELLTDFLLALAQKTHAFKGGLINQHLVSEHQWLHLGRRKADDFM</sequence>
<keyword evidence="2" id="KW-1185">Reference proteome</keyword>
<protein>
    <submittedName>
        <fullName evidence="1">Uncharacterized protein</fullName>
    </submittedName>
</protein>
<gene>
    <name evidence="1" type="ORF">L1987_80857</name>
</gene>
<dbReference type="Proteomes" id="UP001056120">
    <property type="component" value="Linkage Group LG27"/>
</dbReference>
<name>A0ACB8YN41_9ASTR</name>